<dbReference type="InterPro" id="IPR036390">
    <property type="entry name" value="WH_DNA-bd_sf"/>
</dbReference>
<dbReference type="InterPro" id="IPR051797">
    <property type="entry name" value="TrmB-like"/>
</dbReference>
<keyword evidence="3" id="KW-1185">Reference proteome</keyword>
<dbReference type="InterPro" id="IPR016032">
    <property type="entry name" value="Sig_transdc_resp-reg_C-effctor"/>
</dbReference>
<dbReference type="Pfam" id="PF01978">
    <property type="entry name" value="TrmB"/>
    <property type="match status" value="1"/>
</dbReference>
<dbReference type="InterPro" id="IPR000792">
    <property type="entry name" value="Tscrpt_reg_LuxR_C"/>
</dbReference>
<reference evidence="3" key="1">
    <citation type="journal article" date="2019" name="Int. J. Syst. Evol. Microbiol.">
        <title>The Global Catalogue of Microorganisms (GCM) 10K type strain sequencing project: providing services to taxonomists for standard genome sequencing and annotation.</title>
        <authorList>
            <consortium name="The Broad Institute Genomics Platform"/>
            <consortium name="The Broad Institute Genome Sequencing Center for Infectious Disease"/>
            <person name="Wu L."/>
            <person name="Ma J."/>
        </authorList>
    </citation>
    <scope>NUCLEOTIDE SEQUENCE [LARGE SCALE GENOMIC DNA]</scope>
    <source>
        <strain evidence="3">JCM 16114</strain>
    </source>
</reference>
<comment type="caution">
    <text evidence="2">The sequence shown here is derived from an EMBL/GenBank/DDBJ whole genome shotgun (WGS) entry which is preliminary data.</text>
</comment>
<dbReference type="PROSITE" id="PS50043">
    <property type="entry name" value="HTH_LUXR_2"/>
    <property type="match status" value="1"/>
</dbReference>
<proteinExistence type="predicted"/>
<evidence type="ECO:0000259" key="1">
    <source>
        <dbReference type="PROSITE" id="PS50043"/>
    </source>
</evidence>
<organism evidence="2 3">
    <name type="scientific">Nonomuraea monospora</name>
    <dbReference type="NCBI Taxonomy" id="568818"/>
    <lineage>
        <taxon>Bacteria</taxon>
        <taxon>Bacillati</taxon>
        <taxon>Actinomycetota</taxon>
        <taxon>Actinomycetes</taxon>
        <taxon>Streptosporangiales</taxon>
        <taxon>Streptosporangiaceae</taxon>
        <taxon>Nonomuraea</taxon>
    </lineage>
</organism>
<accession>A0ABP5P3R3</accession>
<dbReference type="InterPro" id="IPR036388">
    <property type="entry name" value="WH-like_DNA-bd_sf"/>
</dbReference>
<evidence type="ECO:0000313" key="2">
    <source>
        <dbReference type="EMBL" id="GAA2206447.1"/>
    </source>
</evidence>
<dbReference type="Proteomes" id="UP001499843">
    <property type="component" value="Unassembled WGS sequence"/>
</dbReference>
<sequence length="311" mass="33829">MLEVLGVDRWGEEAYLALVGDGPLTASELAALTAVSPDVLGDVLPRLEDHGLISRLPGRPARYAALPPEPAIEVLLLARERDIERVRALAQHLGERHRRDGASRPATELIEVISGAEAVARCEQQLLCRAKDIVRGIDAPSQAVADHGVRRRFIHDRDTLQAAGQAAEIERSVAAGEEVRILPNLPIRMILADDDLGLIPLRATPRGLDSCVLVHPSSLLDALSALFELLWAQAQPFAAGVEGDCPPLSEMERRIVSLMAHGLSDEAIARQLGIGYRTVQRRIQGLMARLSATSRFQAGVLAARRGWWEPL</sequence>
<dbReference type="PRINTS" id="PR00038">
    <property type="entry name" value="HTHLUXR"/>
</dbReference>
<dbReference type="SUPFAM" id="SSF46785">
    <property type="entry name" value="Winged helix' DNA-binding domain"/>
    <property type="match status" value="1"/>
</dbReference>
<dbReference type="SUPFAM" id="SSF46894">
    <property type="entry name" value="C-terminal effector domain of the bipartite response regulators"/>
    <property type="match status" value="1"/>
</dbReference>
<protein>
    <submittedName>
        <fullName evidence="2">LuxR family transcriptional regulator</fullName>
    </submittedName>
</protein>
<name>A0ABP5P3R3_9ACTN</name>
<dbReference type="RefSeq" id="WP_344472681.1">
    <property type="nucleotide sequence ID" value="NZ_BAAAQX010000004.1"/>
</dbReference>
<dbReference type="Gene3D" id="1.10.10.10">
    <property type="entry name" value="Winged helix-like DNA-binding domain superfamily/Winged helix DNA-binding domain"/>
    <property type="match status" value="2"/>
</dbReference>
<evidence type="ECO:0000313" key="3">
    <source>
        <dbReference type="Proteomes" id="UP001499843"/>
    </source>
</evidence>
<dbReference type="EMBL" id="BAAAQX010000004">
    <property type="protein sequence ID" value="GAA2206447.1"/>
    <property type="molecule type" value="Genomic_DNA"/>
</dbReference>
<dbReference type="SMART" id="SM00421">
    <property type="entry name" value="HTH_LUXR"/>
    <property type="match status" value="1"/>
</dbReference>
<feature type="domain" description="HTH luxR-type" evidence="1">
    <location>
        <begin position="241"/>
        <end position="306"/>
    </location>
</feature>
<dbReference type="PANTHER" id="PTHR34293">
    <property type="entry name" value="HTH-TYPE TRANSCRIPTIONAL REGULATOR TRMBL2"/>
    <property type="match status" value="1"/>
</dbReference>
<dbReference type="Pfam" id="PF00196">
    <property type="entry name" value="GerE"/>
    <property type="match status" value="1"/>
</dbReference>
<dbReference type="InterPro" id="IPR002831">
    <property type="entry name" value="Tscrpt_reg_TrmB_N"/>
</dbReference>
<dbReference type="PANTHER" id="PTHR34293:SF1">
    <property type="entry name" value="HTH-TYPE TRANSCRIPTIONAL REGULATOR TRMBL2"/>
    <property type="match status" value="1"/>
</dbReference>
<dbReference type="CDD" id="cd06170">
    <property type="entry name" value="LuxR_C_like"/>
    <property type="match status" value="1"/>
</dbReference>
<gene>
    <name evidence="2" type="ORF">GCM10009850_019050</name>
</gene>